<dbReference type="Proteomes" id="UP001497457">
    <property type="component" value="Chromosome 8b"/>
</dbReference>
<evidence type="ECO:0000313" key="4">
    <source>
        <dbReference type="Proteomes" id="UP001497457"/>
    </source>
</evidence>
<accession>A0ABC9G991</accession>
<name>A0ABC9G991_9POAL</name>
<sequence>MAPSSNFMLIALLVAITIVAPSLPSSTAEQPRTPSAAAAHPMDIFDDIIHFDLPLPRILPCPPCRSSLAKYLAPCAGVLTDGGAPFNSSSDCCGTIQPFFEDKKTTLFCLCHVLNGDAGEILHAPVNHTRALCGYGMTPDMFPRPCAADGCSEPATTAPPRN</sequence>
<protein>
    <recommendedName>
        <fullName evidence="2">Bifunctional inhibitor/plant lipid transfer protein/seed storage helical domain-containing protein</fullName>
    </recommendedName>
</protein>
<keyword evidence="4" id="KW-1185">Reference proteome</keyword>
<organism evidence="3 4">
    <name type="scientific">Urochloa decumbens</name>
    <dbReference type="NCBI Taxonomy" id="240449"/>
    <lineage>
        <taxon>Eukaryota</taxon>
        <taxon>Viridiplantae</taxon>
        <taxon>Streptophyta</taxon>
        <taxon>Embryophyta</taxon>
        <taxon>Tracheophyta</taxon>
        <taxon>Spermatophyta</taxon>
        <taxon>Magnoliopsida</taxon>
        <taxon>Liliopsida</taxon>
        <taxon>Poales</taxon>
        <taxon>Poaceae</taxon>
        <taxon>PACMAD clade</taxon>
        <taxon>Panicoideae</taxon>
        <taxon>Panicodae</taxon>
        <taxon>Paniceae</taxon>
        <taxon>Melinidinae</taxon>
        <taxon>Urochloa</taxon>
    </lineage>
</organism>
<feature type="domain" description="Bifunctional inhibitor/plant lipid transfer protein/seed storage helical" evidence="2">
    <location>
        <begin position="63"/>
        <end position="132"/>
    </location>
</feature>
<dbReference type="Gene3D" id="1.10.110.10">
    <property type="entry name" value="Plant lipid-transfer and hydrophobic proteins"/>
    <property type="match status" value="1"/>
</dbReference>
<gene>
    <name evidence="3" type="ORF">URODEC1_LOCUS113769</name>
</gene>
<dbReference type="SUPFAM" id="SSF47699">
    <property type="entry name" value="Bifunctional inhibitor/lipid-transfer protein/seed storage 2S albumin"/>
    <property type="match status" value="1"/>
</dbReference>
<feature type="signal peptide" evidence="1">
    <location>
        <begin position="1"/>
        <end position="28"/>
    </location>
</feature>
<evidence type="ECO:0000259" key="2">
    <source>
        <dbReference type="Pfam" id="PF14368"/>
    </source>
</evidence>
<dbReference type="CDD" id="cd00010">
    <property type="entry name" value="AAI_LTSS"/>
    <property type="match status" value="1"/>
</dbReference>
<dbReference type="InterPro" id="IPR036312">
    <property type="entry name" value="Bifun_inhib/LTP/seed_sf"/>
</dbReference>
<dbReference type="EMBL" id="OZ075118">
    <property type="protein sequence ID" value="CAL5090211.1"/>
    <property type="molecule type" value="Genomic_DNA"/>
</dbReference>
<dbReference type="InterPro" id="IPR016140">
    <property type="entry name" value="Bifunc_inhib/LTP/seed_store"/>
</dbReference>
<feature type="chain" id="PRO_5044869353" description="Bifunctional inhibitor/plant lipid transfer protein/seed storage helical domain-containing protein" evidence="1">
    <location>
        <begin position="29"/>
        <end position="162"/>
    </location>
</feature>
<dbReference type="AlphaFoldDB" id="A0ABC9G991"/>
<reference evidence="4" key="1">
    <citation type="submission" date="2024-06" db="EMBL/GenBank/DDBJ databases">
        <authorList>
            <person name="Ryan C."/>
        </authorList>
    </citation>
    <scope>NUCLEOTIDE SEQUENCE [LARGE SCALE GENOMIC DNA]</scope>
</reference>
<reference evidence="3 4" key="2">
    <citation type="submission" date="2024-10" db="EMBL/GenBank/DDBJ databases">
        <authorList>
            <person name="Ryan C."/>
        </authorList>
    </citation>
    <scope>NUCLEOTIDE SEQUENCE [LARGE SCALE GENOMIC DNA]</scope>
</reference>
<keyword evidence="1" id="KW-0732">Signal</keyword>
<evidence type="ECO:0000313" key="3">
    <source>
        <dbReference type="EMBL" id="CAL5090211.1"/>
    </source>
</evidence>
<proteinExistence type="predicted"/>
<dbReference type="Pfam" id="PF14368">
    <property type="entry name" value="LTP_2"/>
    <property type="match status" value="1"/>
</dbReference>
<evidence type="ECO:0000256" key="1">
    <source>
        <dbReference type="SAM" id="SignalP"/>
    </source>
</evidence>